<dbReference type="Gene3D" id="3.40.50.1110">
    <property type="entry name" value="SGNH hydrolase"/>
    <property type="match status" value="1"/>
</dbReference>
<reference evidence="2 3" key="1">
    <citation type="submission" date="2018-06" db="EMBL/GenBank/DDBJ databases">
        <title>Complete genome of Desulfovibrio indonesiensis P37SLT.</title>
        <authorList>
            <person name="Crispim J.S."/>
            <person name="Vidigal P.M.P."/>
            <person name="Silva L.C.F."/>
            <person name="Laguardia C.N."/>
            <person name="Araujo L.C."/>
            <person name="Dias R.S."/>
            <person name="Sousa M.P."/>
            <person name="Paula S.O."/>
            <person name="Silva C."/>
        </authorList>
    </citation>
    <scope>NUCLEOTIDE SEQUENCE [LARGE SCALE GENOMIC DNA]</scope>
    <source>
        <strain evidence="2 3">P37SLT</strain>
    </source>
</reference>
<dbReference type="InterPro" id="IPR051532">
    <property type="entry name" value="Ester_Hydrolysis_Enzymes"/>
</dbReference>
<keyword evidence="3" id="KW-1185">Reference proteome</keyword>
<name>A0A7M3M9D1_9BACT</name>
<comment type="caution">
    <text evidence="2">The sequence shown here is derived from an EMBL/GenBank/DDBJ whole genome shotgun (WGS) entry which is preliminary data.</text>
</comment>
<dbReference type="Proteomes" id="UP000448292">
    <property type="component" value="Unassembled WGS sequence"/>
</dbReference>
<protein>
    <submittedName>
        <fullName evidence="2">GDSL family lipase</fullName>
    </submittedName>
</protein>
<proteinExistence type="predicted"/>
<evidence type="ECO:0000313" key="2">
    <source>
        <dbReference type="EMBL" id="TVM04604.1"/>
    </source>
</evidence>
<feature type="domain" description="SGNH hydrolase-type esterase" evidence="1">
    <location>
        <begin position="36"/>
        <end position="167"/>
    </location>
</feature>
<accession>A0A7M3M9D1</accession>
<evidence type="ECO:0000313" key="3">
    <source>
        <dbReference type="Proteomes" id="UP000448292"/>
    </source>
</evidence>
<dbReference type="PANTHER" id="PTHR30383">
    <property type="entry name" value="THIOESTERASE 1/PROTEASE 1/LYSOPHOSPHOLIPASE L1"/>
    <property type="match status" value="1"/>
</dbReference>
<dbReference type="AlphaFoldDB" id="A0A7M3M9D1"/>
<dbReference type="GO" id="GO:0004622">
    <property type="term" value="F:phosphatidylcholine lysophospholipase activity"/>
    <property type="evidence" value="ECO:0007669"/>
    <property type="project" value="TreeGrafter"/>
</dbReference>
<feature type="non-terminal residue" evidence="2">
    <location>
        <position position="1"/>
    </location>
</feature>
<organism evidence="2 3">
    <name type="scientific">Oceanidesulfovibrio indonesiensis</name>
    <dbReference type="NCBI Taxonomy" id="54767"/>
    <lineage>
        <taxon>Bacteria</taxon>
        <taxon>Pseudomonadati</taxon>
        <taxon>Thermodesulfobacteriota</taxon>
        <taxon>Desulfovibrionia</taxon>
        <taxon>Desulfovibrionales</taxon>
        <taxon>Desulfovibrionaceae</taxon>
        <taxon>Oceanidesulfovibrio</taxon>
    </lineage>
</organism>
<dbReference type="PANTHER" id="PTHR30383:SF5">
    <property type="entry name" value="SGNH HYDROLASE-TYPE ESTERASE DOMAIN-CONTAINING PROTEIN"/>
    <property type="match status" value="1"/>
</dbReference>
<sequence length="168" mass="19462">LSSDTPGRPPSFMPSQHYLVRVVLFSQDPRQGGVVFLGDSLTEGWIVYDRFEKEGWRNRGIGGDTTFGVLMRLHEIILEKPDKVFIMIGVNDLIKDEWHGLIQRYEYIVETLKQALPRAEIYIQSVLPVNWEDFPRATEYVDNEKIAKMNERLKKLAEHEGVEFLNLA</sequence>
<gene>
    <name evidence="2" type="ORF">DPQ33_20090</name>
</gene>
<evidence type="ECO:0000259" key="1">
    <source>
        <dbReference type="Pfam" id="PF13472"/>
    </source>
</evidence>
<dbReference type="EMBL" id="QMIE01000323">
    <property type="protein sequence ID" value="TVM04604.1"/>
    <property type="molecule type" value="Genomic_DNA"/>
</dbReference>
<dbReference type="InterPro" id="IPR013830">
    <property type="entry name" value="SGNH_hydro"/>
</dbReference>
<dbReference type="Pfam" id="PF13472">
    <property type="entry name" value="Lipase_GDSL_2"/>
    <property type="match status" value="1"/>
</dbReference>
<dbReference type="SUPFAM" id="SSF52266">
    <property type="entry name" value="SGNH hydrolase"/>
    <property type="match status" value="1"/>
</dbReference>
<feature type="non-terminal residue" evidence="2">
    <location>
        <position position="168"/>
    </location>
</feature>
<dbReference type="InterPro" id="IPR036514">
    <property type="entry name" value="SGNH_hydro_sf"/>
</dbReference>